<evidence type="ECO:0000256" key="5">
    <source>
        <dbReference type="PROSITE-ProRule" id="PRU00125"/>
    </source>
</evidence>
<sequence length="549" mass="61443">MDNPETSSSSTNPPNEVKRHPSFIDSHVESSPLVKQPSQSENENIPSSTNLNSGAALPDFSLASNADLKFDIPDVDYNYSPISPVKQTQRLINPVVKGPSSGTFNVNPSGNSELESVSNLDLASFASIGDNIPMLPTPNFSNDYLLDTTVTPSEIPDSFIIEGSNAESSNIKMNPQSSQSNIISNPIIYSTESTLSKLPLNSEGIPIRTCEICRQAIESDGLFTNGLYYHKTCAKCFKCGCQIEPPQCSYLCDILVCPNCAKKSSIFNKDASLVHSSSSSFTLPQSLSQKDSLPKCAVCNEVLNGTKSIVALEEGIIVHTNCLSCFECSKVLIKGHQKILDGKIYCRRCYSFVSERVCQVCNQVIIGSFVKSHKRFYHPNHFICSTCKIILNGNNYVIHHNKLYCPAHGKYFSDHCAFCKRALYLTNEEMIRFNGKIYHTICFVCRVCGTSLRPETAKLFHSRPHCMDCYQKRIRESTSGSEKQRYKHIPDASVQRRIRFMEDGIQIILPQYESRENRFFETAKPMNQEHKNENRPGLIHLSSLEFEDL</sequence>
<dbReference type="InterPro" id="IPR001781">
    <property type="entry name" value="Znf_LIM"/>
</dbReference>
<name>A0ABR2KDZ5_9EUKA</name>
<dbReference type="InterPro" id="IPR013087">
    <property type="entry name" value="Znf_C2H2_type"/>
</dbReference>
<evidence type="ECO:0000256" key="4">
    <source>
        <dbReference type="ARBA" id="ARBA00023038"/>
    </source>
</evidence>
<comment type="caution">
    <text evidence="8">The sequence shown here is derived from an EMBL/GenBank/DDBJ whole genome shotgun (WGS) entry which is preliminary data.</text>
</comment>
<dbReference type="PROSITE" id="PS00478">
    <property type="entry name" value="LIM_DOMAIN_1"/>
    <property type="match status" value="1"/>
</dbReference>
<dbReference type="SMART" id="SM00132">
    <property type="entry name" value="LIM"/>
    <property type="match status" value="4"/>
</dbReference>
<dbReference type="Gene3D" id="2.10.110.10">
    <property type="entry name" value="Cysteine Rich Protein"/>
    <property type="match status" value="4"/>
</dbReference>
<protein>
    <recommendedName>
        <fullName evidence="7">LIM zinc-binding domain-containing protein</fullName>
    </recommendedName>
</protein>
<accession>A0ABR2KDZ5</accession>
<dbReference type="PANTHER" id="PTHR24205:SF16">
    <property type="entry name" value="GH01042P-RELATED"/>
    <property type="match status" value="1"/>
</dbReference>
<keyword evidence="1 5" id="KW-0479">Metal-binding</keyword>
<feature type="domain" description="LIM zinc-binding" evidence="7">
    <location>
        <begin position="208"/>
        <end position="267"/>
    </location>
</feature>
<evidence type="ECO:0000313" key="9">
    <source>
        <dbReference type="Proteomes" id="UP001470230"/>
    </source>
</evidence>
<reference evidence="8 9" key="1">
    <citation type="submission" date="2024-04" db="EMBL/GenBank/DDBJ databases">
        <title>Tritrichomonas musculus Genome.</title>
        <authorList>
            <person name="Alves-Ferreira E."/>
            <person name="Grigg M."/>
            <person name="Lorenzi H."/>
            <person name="Galac M."/>
        </authorList>
    </citation>
    <scope>NUCLEOTIDE SEQUENCE [LARGE SCALE GENOMIC DNA]</scope>
    <source>
        <strain evidence="8 9">EAF2021</strain>
    </source>
</reference>
<evidence type="ECO:0000256" key="2">
    <source>
        <dbReference type="ARBA" id="ARBA00022737"/>
    </source>
</evidence>
<feature type="domain" description="LIM zinc-binding" evidence="7">
    <location>
        <begin position="294"/>
        <end position="356"/>
    </location>
</feature>
<keyword evidence="9" id="KW-1185">Reference proteome</keyword>
<dbReference type="PROSITE" id="PS50023">
    <property type="entry name" value="LIM_DOMAIN_2"/>
    <property type="match status" value="3"/>
</dbReference>
<evidence type="ECO:0000256" key="1">
    <source>
        <dbReference type="ARBA" id="ARBA00022723"/>
    </source>
</evidence>
<evidence type="ECO:0000256" key="3">
    <source>
        <dbReference type="ARBA" id="ARBA00022833"/>
    </source>
</evidence>
<evidence type="ECO:0000313" key="8">
    <source>
        <dbReference type="EMBL" id="KAK8889330.1"/>
    </source>
</evidence>
<feature type="domain" description="LIM zinc-binding" evidence="7">
    <location>
        <begin position="414"/>
        <end position="476"/>
    </location>
</feature>
<organism evidence="8 9">
    <name type="scientific">Tritrichomonas musculus</name>
    <dbReference type="NCBI Taxonomy" id="1915356"/>
    <lineage>
        <taxon>Eukaryota</taxon>
        <taxon>Metamonada</taxon>
        <taxon>Parabasalia</taxon>
        <taxon>Tritrichomonadida</taxon>
        <taxon>Tritrichomonadidae</taxon>
        <taxon>Tritrichomonas</taxon>
    </lineage>
</organism>
<keyword evidence="2" id="KW-0677">Repeat</keyword>
<feature type="compositionally biased region" description="Low complexity" evidence="6">
    <location>
        <begin position="1"/>
        <end position="15"/>
    </location>
</feature>
<dbReference type="PANTHER" id="PTHR24205">
    <property type="entry name" value="FOUR AND A HALF LIM DOMAINS PROTEIN"/>
    <property type="match status" value="1"/>
</dbReference>
<proteinExistence type="predicted"/>
<dbReference type="SUPFAM" id="SSF57716">
    <property type="entry name" value="Glucocorticoid receptor-like (DNA-binding domain)"/>
    <property type="match status" value="2"/>
</dbReference>
<feature type="region of interest" description="Disordered" evidence="6">
    <location>
        <begin position="1"/>
        <end position="52"/>
    </location>
</feature>
<dbReference type="CDD" id="cd08368">
    <property type="entry name" value="LIM"/>
    <property type="match status" value="3"/>
</dbReference>
<keyword evidence="3 5" id="KW-0862">Zinc</keyword>
<dbReference type="PROSITE" id="PS00028">
    <property type="entry name" value="ZINC_FINGER_C2H2_1"/>
    <property type="match status" value="1"/>
</dbReference>
<gene>
    <name evidence="8" type="ORF">M9Y10_034076</name>
</gene>
<dbReference type="EMBL" id="JAPFFF010000005">
    <property type="protein sequence ID" value="KAK8889330.1"/>
    <property type="molecule type" value="Genomic_DNA"/>
</dbReference>
<evidence type="ECO:0000259" key="7">
    <source>
        <dbReference type="PROSITE" id="PS50023"/>
    </source>
</evidence>
<keyword evidence="4 5" id="KW-0440">LIM domain</keyword>
<dbReference type="Pfam" id="PF00412">
    <property type="entry name" value="LIM"/>
    <property type="match status" value="3"/>
</dbReference>
<feature type="compositionally biased region" description="Polar residues" evidence="6">
    <location>
        <begin position="36"/>
        <end position="52"/>
    </location>
</feature>
<evidence type="ECO:0000256" key="6">
    <source>
        <dbReference type="SAM" id="MobiDB-lite"/>
    </source>
</evidence>
<dbReference type="Proteomes" id="UP001470230">
    <property type="component" value="Unassembled WGS sequence"/>
</dbReference>